<gene>
    <name evidence="2" type="ORF">NDU88_006553</name>
</gene>
<feature type="region of interest" description="Disordered" evidence="1">
    <location>
        <begin position="23"/>
        <end position="44"/>
    </location>
</feature>
<dbReference type="Proteomes" id="UP001066276">
    <property type="component" value="Chromosome 2_1"/>
</dbReference>
<keyword evidence="3" id="KW-1185">Reference proteome</keyword>
<name>A0AAV7VRA9_PLEWA</name>
<evidence type="ECO:0000313" key="2">
    <source>
        <dbReference type="EMBL" id="KAJ1202757.1"/>
    </source>
</evidence>
<accession>A0AAV7VRA9</accession>
<organism evidence="2 3">
    <name type="scientific">Pleurodeles waltl</name>
    <name type="common">Iberian ribbed newt</name>
    <dbReference type="NCBI Taxonomy" id="8319"/>
    <lineage>
        <taxon>Eukaryota</taxon>
        <taxon>Metazoa</taxon>
        <taxon>Chordata</taxon>
        <taxon>Craniata</taxon>
        <taxon>Vertebrata</taxon>
        <taxon>Euteleostomi</taxon>
        <taxon>Amphibia</taxon>
        <taxon>Batrachia</taxon>
        <taxon>Caudata</taxon>
        <taxon>Salamandroidea</taxon>
        <taxon>Salamandridae</taxon>
        <taxon>Pleurodelinae</taxon>
        <taxon>Pleurodeles</taxon>
    </lineage>
</organism>
<dbReference type="EMBL" id="JANPWB010000003">
    <property type="protein sequence ID" value="KAJ1202757.1"/>
    <property type="molecule type" value="Genomic_DNA"/>
</dbReference>
<sequence length="101" mass="10723">MRGVARLGPALVAGGSGVWRALRPRPAGTRWSSGEPRRSSPVDSEVEELEVAQWASDASCWPGRSEVALFQLELSRGVEGPRVEPRSEGSTAAGRGVRPGE</sequence>
<reference evidence="2" key="1">
    <citation type="journal article" date="2022" name="bioRxiv">
        <title>Sequencing and chromosome-scale assembly of the giantPleurodeles waltlgenome.</title>
        <authorList>
            <person name="Brown T."/>
            <person name="Elewa A."/>
            <person name="Iarovenko S."/>
            <person name="Subramanian E."/>
            <person name="Araus A.J."/>
            <person name="Petzold A."/>
            <person name="Susuki M."/>
            <person name="Suzuki K.-i.T."/>
            <person name="Hayashi T."/>
            <person name="Toyoda A."/>
            <person name="Oliveira C."/>
            <person name="Osipova E."/>
            <person name="Leigh N.D."/>
            <person name="Simon A."/>
            <person name="Yun M.H."/>
        </authorList>
    </citation>
    <scope>NUCLEOTIDE SEQUENCE</scope>
    <source>
        <strain evidence="2">20211129_DDA</strain>
        <tissue evidence="2">Liver</tissue>
    </source>
</reference>
<evidence type="ECO:0000256" key="1">
    <source>
        <dbReference type="SAM" id="MobiDB-lite"/>
    </source>
</evidence>
<evidence type="ECO:0000313" key="3">
    <source>
        <dbReference type="Proteomes" id="UP001066276"/>
    </source>
</evidence>
<dbReference type="AlphaFoldDB" id="A0AAV7VRA9"/>
<protein>
    <submittedName>
        <fullName evidence="2">Uncharacterized protein</fullName>
    </submittedName>
</protein>
<feature type="region of interest" description="Disordered" evidence="1">
    <location>
        <begin position="78"/>
        <end position="101"/>
    </location>
</feature>
<comment type="caution">
    <text evidence="2">The sequence shown here is derived from an EMBL/GenBank/DDBJ whole genome shotgun (WGS) entry which is preliminary data.</text>
</comment>
<proteinExistence type="predicted"/>